<dbReference type="InterPro" id="IPR012677">
    <property type="entry name" value="Nucleotide-bd_a/b_plait_sf"/>
</dbReference>
<organism evidence="5 6">
    <name type="scientific">Argiope bruennichi</name>
    <name type="common">Wasp spider</name>
    <name type="synonym">Aranea bruennichi</name>
    <dbReference type="NCBI Taxonomy" id="94029"/>
    <lineage>
        <taxon>Eukaryota</taxon>
        <taxon>Metazoa</taxon>
        <taxon>Ecdysozoa</taxon>
        <taxon>Arthropoda</taxon>
        <taxon>Chelicerata</taxon>
        <taxon>Arachnida</taxon>
        <taxon>Araneae</taxon>
        <taxon>Araneomorphae</taxon>
        <taxon>Entelegynae</taxon>
        <taxon>Araneoidea</taxon>
        <taxon>Araneidae</taxon>
        <taxon>Argiope</taxon>
    </lineage>
</organism>
<evidence type="ECO:0000259" key="4">
    <source>
        <dbReference type="PROSITE" id="PS50102"/>
    </source>
</evidence>
<dbReference type="AlphaFoldDB" id="A0A8T0EL94"/>
<proteinExistence type="predicted"/>
<dbReference type="PANTHER" id="PTHR24012">
    <property type="entry name" value="RNA BINDING PROTEIN"/>
    <property type="match status" value="1"/>
</dbReference>
<gene>
    <name evidence="5" type="ORF">HNY73_016908</name>
</gene>
<keyword evidence="2 3" id="KW-0694">RNA-binding</keyword>
<evidence type="ECO:0000256" key="2">
    <source>
        <dbReference type="ARBA" id="ARBA00022884"/>
    </source>
</evidence>
<dbReference type="SUPFAM" id="SSF54928">
    <property type="entry name" value="RNA-binding domain, RBD"/>
    <property type="match status" value="2"/>
</dbReference>
<evidence type="ECO:0000256" key="3">
    <source>
        <dbReference type="PROSITE-ProRule" id="PRU00176"/>
    </source>
</evidence>
<feature type="domain" description="RRM" evidence="4">
    <location>
        <begin position="192"/>
        <end position="269"/>
    </location>
</feature>
<evidence type="ECO:0000256" key="1">
    <source>
        <dbReference type="ARBA" id="ARBA00022737"/>
    </source>
</evidence>
<dbReference type="Pfam" id="PF00076">
    <property type="entry name" value="RRM_1"/>
    <property type="match status" value="3"/>
</dbReference>
<keyword evidence="1" id="KW-0677">Repeat</keyword>
<protein>
    <submittedName>
        <fullName evidence="5">Polyadenylate-binding protein like</fullName>
    </submittedName>
</protein>
<comment type="caution">
    <text evidence="5">The sequence shown here is derived from an EMBL/GenBank/DDBJ whole genome shotgun (WGS) entry which is preliminary data.</text>
</comment>
<dbReference type="EMBL" id="JABXBU010002227">
    <property type="protein sequence ID" value="KAF8774348.1"/>
    <property type="molecule type" value="Genomic_DNA"/>
</dbReference>
<name>A0A8T0EL94_ARGBR</name>
<accession>A0A8T0EL94</accession>
<dbReference type="CDD" id="cd00590">
    <property type="entry name" value="RRM_SF"/>
    <property type="match status" value="3"/>
</dbReference>
<keyword evidence="6" id="KW-1185">Reference proteome</keyword>
<evidence type="ECO:0000313" key="6">
    <source>
        <dbReference type="Proteomes" id="UP000807504"/>
    </source>
</evidence>
<dbReference type="InterPro" id="IPR035979">
    <property type="entry name" value="RBD_domain_sf"/>
</dbReference>
<dbReference type="Gene3D" id="3.30.70.330">
    <property type="match status" value="3"/>
</dbReference>
<sequence length="305" mass="34631">MSNSILIENLNRRTDVSKLCEMFGKFGRILSANIETDSNLSSLCKGHITYDTSHSAHYAVKEMNGRNSSGRPIYVKHEETFTSPANSTESSYYKKIFVKNIDLSWDDYNLIGEFERFGEIEDAKVSQTDGQSNGYGFVKFQAHSSAKMAVDAMHNKMIDDRKLIVQPFTHKDKNKASSDSIKRVQEKFIQANNLFIKNLPKDMDENELKDIFKKCGAIQSVRIATDMAQNSKGYGFVCFYSEVAAAKARNQINGLSYKSKTLEVDFYRKKSDYNPAHSKIKESEKETDTFFSSDRKTVFSFSAKG</sequence>
<dbReference type="PROSITE" id="PS50102">
    <property type="entry name" value="RRM"/>
    <property type="match status" value="3"/>
</dbReference>
<evidence type="ECO:0000313" key="5">
    <source>
        <dbReference type="EMBL" id="KAF8774348.1"/>
    </source>
</evidence>
<dbReference type="SMART" id="SM00360">
    <property type="entry name" value="RRM"/>
    <property type="match status" value="3"/>
</dbReference>
<dbReference type="InterPro" id="IPR000504">
    <property type="entry name" value="RRM_dom"/>
</dbReference>
<feature type="domain" description="RRM" evidence="4">
    <location>
        <begin position="94"/>
        <end position="170"/>
    </location>
</feature>
<dbReference type="GO" id="GO:0003723">
    <property type="term" value="F:RNA binding"/>
    <property type="evidence" value="ECO:0007669"/>
    <property type="project" value="UniProtKB-UniRule"/>
</dbReference>
<reference evidence="5" key="1">
    <citation type="journal article" date="2020" name="bioRxiv">
        <title>Chromosome-level reference genome of the European wasp spider Argiope bruennichi: a resource for studies on range expansion and evolutionary adaptation.</title>
        <authorList>
            <person name="Sheffer M.M."/>
            <person name="Hoppe A."/>
            <person name="Krehenwinkel H."/>
            <person name="Uhl G."/>
            <person name="Kuss A.W."/>
            <person name="Jensen L."/>
            <person name="Jensen C."/>
            <person name="Gillespie R.G."/>
            <person name="Hoff K.J."/>
            <person name="Prost S."/>
        </authorList>
    </citation>
    <scope>NUCLEOTIDE SEQUENCE</scope>
</reference>
<reference evidence="5" key="2">
    <citation type="submission" date="2020-06" db="EMBL/GenBank/DDBJ databases">
        <authorList>
            <person name="Sheffer M."/>
        </authorList>
    </citation>
    <scope>NUCLEOTIDE SEQUENCE</scope>
</reference>
<feature type="domain" description="RRM" evidence="4">
    <location>
        <begin position="3"/>
        <end position="80"/>
    </location>
</feature>
<dbReference type="Proteomes" id="UP000807504">
    <property type="component" value="Unassembled WGS sequence"/>
</dbReference>